<dbReference type="GO" id="GO:0003700">
    <property type="term" value="F:DNA-binding transcription factor activity"/>
    <property type="evidence" value="ECO:0007669"/>
    <property type="project" value="InterPro"/>
</dbReference>
<dbReference type="PANTHER" id="PTHR32002">
    <property type="entry name" value="PROTEIN NLP8"/>
    <property type="match status" value="1"/>
</dbReference>
<dbReference type="InterPro" id="IPR045012">
    <property type="entry name" value="NLP"/>
</dbReference>
<feature type="region of interest" description="Disordered" evidence="1">
    <location>
        <begin position="80"/>
        <end position="101"/>
    </location>
</feature>
<name>A0AAW2V1G0_9LAMI</name>
<evidence type="ECO:0000313" key="2">
    <source>
        <dbReference type="EMBL" id="KAL0422992.1"/>
    </source>
</evidence>
<dbReference type="EMBL" id="JACGWN010000011">
    <property type="protein sequence ID" value="KAL0422992.1"/>
    <property type="molecule type" value="Genomic_DNA"/>
</dbReference>
<sequence length="252" mass="28596">MVMGRRNDKYLIMEDGAFTPNTMLSESDSPIDFNLMDQLLYDGFWLETTDESNFWHPCPTTTTSTDFSSSSFVFPTTSHTNIHTSNTNPHQDTSLKQSHKSVSFGPPSLTYPLMDDFPTHHQPQNHEPSLPLVSSNQSTNFLVQDTQVSRRLWVGPNTSPIRTVSLKKRLVQAINHLKDSIRDKDVLIQIWVPVKKGGRQVLTTNNQPFSLNPNCKNLADYRDVSRSYQFAADEGSKGVNWIAWTCFLEEVA</sequence>
<proteinExistence type="predicted"/>
<gene>
    <name evidence="2" type="ORF">Slati_3322100</name>
</gene>
<reference evidence="2" key="1">
    <citation type="submission" date="2020-06" db="EMBL/GenBank/DDBJ databases">
        <authorList>
            <person name="Li T."/>
            <person name="Hu X."/>
            <person name="Zhang T."/>
            <person name="Song X."/>
            <person name="Zhang H."/>
            <person name="Dai N."/>
            <person name="Sheng W."/>
            <person name="Hou X."/>
            <person name="Wei L."/>
        </authorList>
    </citation>
    <scope>NUCLEOTIDE SEQUENCE</scope>
    <source>
        <strain evidence="2">KEN1</strain>
        <tissue evidence="2">Leaf</tissue>
    </source>
</reference>
<reference evidence="2" key="2">
    <citation type="journal article" date="2024" name="Plant">
        <title>Genomic evolution and insights into agronomic trait innovations of Sesamum species.</title>
        <authorList>
            <person name="Miao H."/>
            <person name="Wang L."/>
            <person name="Qu L."/>
            <person name="Liu H."/>
            <person name="Sun Y."/>
            <person name="Le M."/>
            <person name="Wang Q."/>
            <person name="Wei S."/>
            <person name="Zheng Y."/>
            <person name="Lin W."/>
            <person name="Duan Y."/>
            <person name="Cao H."/>
            <person name="Xiong S."/>
            <person name="Wang X."/>
            <person name="Wei L."/>
            <person name="Li C."/>
            <person name="Ma Q."/>
            <person name="Ju M."/>
            <person name="Zhao R."/>
            <person name="Li G."/>
            <person name="Mu C."/>
            <person name="Tian Q."/>
            <person name="Mei H."/>
            <person name="Zhang T."/>
            <person name="Gao T."/>
            <person name="Zhang H."/>
        </authorList>
    </citation>
    <scope>NUCLEOTIDE SEQUENCE</scope>
    <source>
        <strain evidence="2">KEN1</strain>
    </source>
</reference>
<accession>A0AAW2V1G0</accession>
<feature type="compositionally biased region" description="Low complexity" evidence="1">
    <location>
        <begin position="80"/>
        <end position="90"/>
    </location>
</feature>
<evidence type="ECO:0000256" key="1">
    <source>
        <dbReference type="SAM" id="MobiDB-lite"/>
    </source>
</evidence>
<protein>
    <submittedName>
        <fullName evidence="2">Protein NLP1</fullName>
    </submittedName>
</protein>
<dbReference type="AlphaFoldDB" id="A0AAW2V1G0"/>
<comment type="caution">
    <text evidence="2">The sequence shown here is derived from an EMBL/GenBank/DDBJ whole genome shotgun (WGS) entry which is preliminary data.</text>
</comment>
<organism evidence="2">
    <name type="scientific">Sesamum latifolium</name>
    <dbReference type="NCBI Taxonomy" id="2727402"/>
    <lineage>
        <taxon>Eukaryota</taxon>
        <taxon>Viridiplantae</taxon>
        <taxon>Streptophyta</taxon>
        <taxon>Embryophyta</taxon>
        <taxon>Tracheophyta</taxon>
        <taxon>Spermatophyta</taxon>
        <taxon>Magnoliopsida</taxon>
        <taxon>eudicotyledons</taxon>
        <taxon>Gunneridae</taxon>
        <taxon>Pentapetalae</taxon>
        <taxon>asterids</taxon>
        <taxon>lamiids</taxon>
        <taxon>Lamiales</taxon>
        <taxon>Pedaliaceae</taxon>
        <taxon>Sesamum</taxon>
    </lineage>
</organism>
<dbReference type="PANTHER" id="PTHR32002:SF46">
    <property type="entry name" value="PROTEIN NLP2"/>
    <property type="match status" value="1"/>
</dbReference>